<evidence type="ECO:0000256" key="2">
    <source>
        <dbReference type="ARBA" id="ARBA00012150"/>
    </source>
</evidence>
<dbReference type="PANTHER" id="PTHR47268">
    <property type="entry name" value="ACYLPHOSPHATASE"/>
    <property type="match status" value="1"/>
</dbReference>
<comment type="catalytic activity">
    <reaction evidence="4 5">
        <text>an acyl phosphate + H2O = a carboxylate + phosphate + H(+)</text>
        <dbReference type="Rhea" id="RHEA:14965"/>
        <dbReference type="ChEBI" id="CHEBI:15377"/>
        <dbReference type="ChEBI" id="CHEBI:15378"/>
        <dbReference type="ChEBI" id="CHEBI:29067"/>
        <dbReference type="ChEBI" id="CHEBI:43474"/>
        <dbReference type="ChEBI" id="CHEBI:59918"/>
        <dbReference type="EC" id="3.6.1.7"/>
    </reaction>
</comment>
<evidence type="ECO:0000313" key="9">
    <source>
        <dbReference type="Proteomes" id="UP000322294"/>
    </source>
</evidence>
<evidence type="ECO:0000313" key="8">
    <source>
        <dbReference type="EMBL" id="TYP56189.1"/>
    </source>
</evidence>
<dbReference type="InterPro" id="IPR036046">
    <property type="entry name" value="Acylphosphatase-like_dom_sf"/>
</dbReference>
<dbReference type="PROSITE" id="PS51160">
    <property type="entry name" value="ACYLPHOSPHATASE_3"/>
    <property type="match status" value="1"/>
</dbReference>
<dbReference type="NCBIfam" id="NF011020">
    <property type="entry name" value="PRK14449.1"/>
    <property type="match status" value="1"/>
</dbReference>
<feature type="active site" evidence="5">
    <location>
        <position position="37"/>
    </location>
</feature>
<dbReference type="EC" id="3.6.1.7" evidence="2 5"/>
<comment type="caution">
    <text evidence="8">The sequence shown here is derived from an EMBL/GenBank/DDBJ whole genome shotgun (WGS) entry which is preliminary data.</text>
</comment>
<evidence type="ECO:0000256" key="5">
    <source>
        <dbReference type="PROSITE-ProRule" id="PRU00520"/>
    </source>
</evidence>
<keyword evidence="5" id="KW-0378">Hydrolase</keyword>
<sequence length="91" mass="10405">MKKSARALIYGMVQGVGLRYSVHRKASELGLAGFIKNLPDGSVELVVEGDEALINDLLEYIKTGLRWARVDRVDVEWSECQEKYRRFEIAF</sequence>
<dbReference type="Proteomes" id="UP000322294">
    <property type="component" value="Unassembled WGS sequence"/>
</dbReference>
<organism evidence="8 9">
    <name type="scientific">Thermosediminibacter litoriperuensis</name>
    <dbReference type="NCBI Taxonomy" id="291989"/>
    <lineage>
        <taxon>Bacteria</taxon>
        <taxon>Bacillati</taxon>
        <taxon>Bacillota</taxon>
        <taxon>Clostridia</taxon>
        <taxon>Thermosediminibacterales</taxon>
        <taxon>Thermosediminibacteraceae</taxon>
        <taxon>Thermosediminibacter</taxon>
    </lineage>
</organism>
<name>A0A5S5AV77_9FIRM</name>
<proteinExistence type="inferred from homology"/>
<dbReference type="Gene3D" id="3.30.70.100">
    <property type="match status" value="1"/>
</dbReference>
<evidence type="ECO:0000256" key="6">
    <source>
        <dbReference type="RuleBase" id="RU004168"/>
    </source>
</evidence>
<evidence type="ECO:0000256" key="4">
    <source>
        <dbReference type="ARBA" id="ARBA00047645"/>
    </source>
</evidence>
<protein>
    <recommendedName>
        <fullName evidence="3 5">acylphosphatase</fullName>
        <ecNumber evidence="2 5">3.6.1.7</ecNumber>
    </recommendedName>
</protein>
<feature type="active site" evidence="5">
    <location>
        <position position="19"/>
    </location>
</feature>
<accession>A0A5S5AV77</accession>
<dbReference type="InterPro" id="IPR001792">
    <property type="entry name" value="Acylphosphatase-like_dom"/>
</dbReference>
<reference evidence="8 9" key="1">
    <citation type="submission" date="2019-07" db="EMBL/GenBank/DDBJ databases">
        <title>Genomic Encyclopedia of Type Strains, Phase I: the one thousand microbial genomes (KMG-I) project.</title>
        <authorList>
            <person name="Kyrpides N."/>
        </authorList>
    </citation>
    <scope>NUCLEOTIDE SEQUENCE [LARGE SCALE GENOMIC DNA]</scope>
    <source>
        <strain evidence="8 9">DSM 16647</strain>
    </source>
</reference>
<dbReference type="PANTHER" id="PTHR47268:SF4">
    <property type="entry name" value="ACYLPHOSPHATASE"/>
    <property type="match status" value="1"/>
</dbReference>
<dbReference type="GO" id="GO:0003998">
    <property type="term" value="F:acylphosphatase activity"/>
    <property type="evidence" value="ECO:0007669"/>
    <property type="project" value="UniProtKB-EC"/>
</dbReference>
<dbReference type="Pfam" id="PF00708">
    <property type="entry name" value="Acylphosphatase"/>
    <property type="match status" value="1"/>
</dbReference>
<dbReference type="InterPro" id="IPR020456">
    <property type="entry name" value="Acylphosphatase"/>
</dbReference>
<evidence type="ECO:0000256" key="3">
    <source>
        <dbReference type="ARBA" id="ARBA00015991"/>
    </source>
</evidence>
<feature type="domain" description="Acylphosphatase-like" evidence="7">
    <location>
        <begin position="4"/>
        <end position="91"/>
    </location>
</feature>
<dbReference type="OrthoDB" id="9808093at2"/>
<evidence type="ECO:0000256" key="1">
    <source>
        <dbReference type="ARBA" id="ARBA00005614"/>
    </source>
</evidence>
<dbReference type="AlphaFoldDB" id="A0A5S5AV77"/>
<evidence type="ECO:0000259" key="7">
    <source>
        <dbReference type="PROSITE" id="PS51160"/>
    </source>
</evidence>
<comment type="similarity">
    <text evidence="1 6">Belongs to the acylphosphatase family.</text>
</comment>
<gene>
    <name evidence="8" type="ORF">LZ11_01113</name>
</gene>
<dbReference type="EMBL" id="VNHO01000009">
    <property type="protein sequence ID" value="TYP56189.1"/>
    <property type="molecule type" value="Genomic_DNA"/>
</dbReference>
<dbReference type="SUPFAM" id="SSF54975">
    <property type="entry name" value="Acylphosphatase/BLUF domain-like"/>
    <property type="match status" value="1"/>
</dbReference>
<dbReference type="RefSeq" id="WP_148866886.1">
    <property type="nucleotide sequence ID" value="NZ_VNHO01000009.1"/>
</dbReference>
<keyword evidence="9" id="KW-1185">Reference proteome</keyword>